<dbReference type="AlphaFoldDB" id="A0A919DDM0"/>
<accession>A0A919DDM0</accession>
<sequence length="51" mass="5787">MPSGAEMEEDTLYLPMDGKRSVVITEPVRVPEFLEIPEIPENPRSHNIHQG</sequence>
<comment type="caution">
    <text evidence="1">The sequence shown here is derived from an EMBL/GenBank/DDBJ whole genome shotgun (WGS) entry which is preliminary data.</text>
</comment>
<keyword evidence="2" id="KW-1185">Reference proteome</keyword>
<dbReference type="EMBL" id="BNAT01000021">
    <property type="protein sequence ID" value="GHE37147.1"/>
    <property type="molecule type" value="Genomic_DNA"/>
</dbReference>
<proteinExistence type="predicted"/>
<reference evidence="1" key="1">
    <citation type="journal article" date="2014" name="Int. J. Syst. Evol. Microbiol.">
        <title>Complete genome sequence of Corynebacterium casei LMG S-19264T (=DSM 44701T), isolated from a smear-ripened cheese.</title>
        <authorList>
            <consortium name="US DOE Joint Genome Institute (JGI-PGF)"/>
            <person name="Walter F."/>
            <person name="Albersmeier A."/>
            <person name="Kalinowski J."/>
            <person name="Ruckert C."/>
        </authorList>
    </citation>
    <scope>NUCLEOTIDE SEQUENCE</scope>
    <source>
        <strain evidence="1">CGMCC 4.7403</strain>
    </source>
</reference>
<gene>
    <name evidence="1" type="ORF">GCM10017771_55410</name>
</gene>
<evidence type="ECO:0000313" key="1">
    <source>
        <dbReference type="EMBL" id="GHE37147.1"/>
    </source>
</evidence>
<dbReference type="Proteomes" id="UP000603227">
    <property type="component" value="Unassembled WGS sequence"/>
</dbReference>
<reference evidence="1" key="2">
    <citation type="submission" date="2020-09" db="EMBL/GenBank/DDBJ databases">
        <authorList>
            <person name="Sun Q."/>
            <person name="Zhou Y."/>
        </authorList>
    </citation>
    <scope>NUCLEOTIDE SEQUENCE</scope>
    <source>
        <strain evidence="1">CGMCC 4.7403</strain>
    </source>
</reference>
<evidence type="ECO:0000313" key="2">
    <source>
        <dbReference type="Proteomes" id="UP000603227"/>
    </source>
</evidence>
<name>A0A919DDM0_9ACTN</name>
<organism evidence="1 2">
    <name type="scientific">Streptomyces capitiformicae</name>
    <dbReference type="NCBI Taxonomy" id="2014920"/>
    <lineage>
        <taxon>Bacteria</taxon>
        <taxon>Bacillati</taxon>
        <taxon>Actinomycetota</taxon>
        <taxon>Actinomycetes</taxon>
        <taxon>Kitasatosporales</taxon>
        <taxon>Streptomycetaceae</taxon>
        <taxon>Streptomyces</taxon>
    </lineage>
</organism>
<protein>
    <submittedName>
        <fullName evidence="1">Uncharacterized protein</fullName>
    </submittedName>
</protein>